<keyword evidence="2 5" id="KW-0808">Transferase</keyword>
<evidence type="ECO:0000256" key="4">
    <source>
        <dbReference type="ARBA" id="ARBA00022985"/>
    </source>
</evidence>
<dbReference type="GO" id="GO:0033468">
    <property type="term" value="P:CMP-keto-3-deoxy-D-manno-octulosonic acid biosynthetic process"/>
    <property type="evidence" value="ECO:0007669"/>
    <property type="project" value="UniProtKB-UniRule"/>
</dbReference>
<evidence type="ECO:0000256" key="1">
    <source>
        <dbReference type="ARBA" id="ARBA00004370"/>
    </source>
</evidence>
<evidence type="ECO:0000313" key="6">
    <source>
        <dbReference type="EMBL" id="PIQ89057.1"/>
    </source>
</evidence>
<dbReference type="Pfam" id="PF02348">
    <property type="entry name" value="CTP_transf_3"/>
    <property type="match status" value="1"/>
</dbReference>
<keyword evidence="3 5" id="KW-0548">Nucleotidyltransferase</keyword>
<keyword evidence="5" id="KW-0963">Cytoplasm</keyword>
<dbReference type="FunFam" id="3.90.550.10:FF:000011">
    <property type="entry name" value="3-deoxy-manno-octulosonate cytidylyltransferase"/>
    <property type="match status" value="1"/>
</dbReference>
<comment type="caution">
    <text evidence="6">The sequence shown here is derived from an EMBL/GenBank/DDBJ whole genome shotgun (WGS) entry which is preliminary data.</text>
</comment>
<sequence length="249" mass="28032">MDVVGVIPARFSSSRFEGKVLADIYGKPMLQWVYEAAKKAKILDDLIIACDNENVEIAARSFGANVVFTSKEHTSGTDRIAEVINPIEAKIIVNIQADEPLIQPSMIEDVASALLKDNSVGMSTLRKEITEIGELYDPNIVKVVVDKDDFALYFSRSPLPSPEREIDKNSPVMPKGFFKHIGLYAYTKDFLFTFKNLPSSSLEKIEKLEQLRVLENGYKIKVLETNFETIGVDTAEDLERLKERIRAQE</sequence>
<name>A0A2H0LXF0_9BACT</name>
<evidence type="ECO:0000256" key="2">
    <source>
        <dbReference type="ARBA" id="ARBA00022679"/>
    </source>
</evidence>
<dbReference type="InterPro" id="IPR003329">
    <property type="entry name" value="Cytidylyl_trans"/>
</dbReference>
<dbReference type="NCBIfam" id="TIGR00466">
    <property type="entry name" value="kdsB"/>
    <property type="match status" value="1"/>
</dbReference>
<dbReference type="HAMAP" id="MF_00057">
    <property type="entry name" value="KdsB"/>
    <property type="match status" value="1"/>
</dbReference>
<dbReference type="PANTHER" id="PTHR42866:SF2">
    <property type="entry name" value="3-DEOXY-MANNO-OCTULOSONATE CYTIDYLYLTRANSFERASE, MITOCHONDRIAL"/>
    <property type="match status" value="1"/>
</dbReference>
<dbReference type="InterPro" id="IPR004528">
    <property type="entry name" value="KdsB"/>
</dbReference>
<accession>A0A2H0LXF0</accession>
<gene>
    <name evidence="5 6" type="primary">kdsB</name>
    <name evidence="6" type="ORF">COV72_05290</name>
</gene>
<dbReference type="GO" id="GO:0005829">
    <property type="term" value="C:cytosol"/>
    <property type="evidence" value="ECO:0007669"/>
    <property type="project" value="TreeGrafter"/>
</dbReference>
<reference evidence="6 7" key="1">
    <citation type="submission" date="2017-09" db="EMBL/GenBank/DDBJ databases">
        <title>Depth-based differentiation of microbial function through sediment-hosted aquifers and enrichment of novel symbionts in the deep terrestrial subsurface.</title>
        <authorList>
            <person name="Probst A.J."/>
            <person name="Ladd B."/>
            <person name="Jarett J.K."/>
            <person name="Geller-Mcgrath D.E."/>
            <person name="Sieber C.M."/>
            <person name="Emerson J.B."/>
            <person name="Anantharaman K."/>
            <person name="Thomas B.C."/>
            <person name="Malmstrom R."/>
            <person name="Stieglmeier M."/>
            <person name="Klingl A."/>
            <person name="Woyke T."/>
            <person name="Ryan C.M."/>
            <person name="Banfield J.F."/>
        </authorList>
    </citation>
    <scope>NUCLEOTIDE SEQUENCE [LARGE SCALE GENOMIC DNA]</scope>
    <source>
        <strain evidence="6">CG11_big_fil_rev_8_21_14_0_20_42_13</strain>
    </source>
</reference>
<dbReference type="AlphaFoldDB" id="A0A2H0LXF0"/>
<dbReference type="NCBIfam" id="NF009905">
    <property type="entry name" value="PRK13368.1"/>
    <property type="match status" value="1"/>
</dbReference>
<evidence type="ECO:0000313" key="7">
    <source>
        <dbReference type="Proteomes" id="UP000229641"/>
    </source>
</evidence>
<dbReference type="SUPFAM" id="SSF53448">
    <property type="entry name" value="Nucleotide-diphospho-sugar transferases"/>
    <property type="match status" value="1"/>
</dbReference>
<dbReference type="Proteomes" id="UP000229641">
    <property type="component" value="Unassembled WGS sequence"/>
</dbReference>
<dbReference type="NCBIfam" id="NF003952">
    <property type="entry name" value="PRK05450.1-5"/>
    <property type="match status" value="1"/>
</dbReference>
<protein>
    <recommendedName>
        <fullName evidence="5">3-deoxy-manno-octulosonate cytidylyltransferase</fullName>
        <ecNumber evidence="5">2.7.7.38</ecNumber>
    </recommendedName>
    <alternativeName>
        <fullName evidence="5">CMP-2-keto-3-deoxyoctulosonic acid synthase</fullName>
        <shortName evidence="5">CKS</shortName>
        <shortName evidence="5">CMP-KDO synthase</shortName>
    </alternativeName>
</protein>
<comment type="similarity">
    <text evidence="5">Belongs to the KdsB family.</text>
</comment>
<dbReference type="UniPathway" id="UPA00358">
    <property type="reaction ID" value="UER00476"/>
</dbReference>
<organism evidence="6 7">
    <name type="scientific">Candidatus Ghiorseimicrobium undicola</name>
    <dbReference type="NCBI Taxonomy" id="1974746"/>
    <lineage>
        <taxon>Bacteria</taxon>
        <taxon>Pseudomonadati</taxon>
        <taxon>Candidatus Omnitrophota</taxon>
        <taxon>Candidatus Ghiorseimicrobium</taxon>
    </lineage>
</organism>
<dbReference type="NCBIfam" id="NF003950">
    <property type="entry name" value="PRK05450.1-3"/>
    <property type="match status" value="1"/>
</dbReference>
<dbReference type="EC" id="2.7.7.38" evidence="5"/>
<comment type="function">
    <text evidence="5">Activates KDO (a required 8-carbon sugar) for incorporation into bacterial lipopolysaccharide in Gram-negative bacteria.</text>
</comment>
<keyword evidence="4 5" id="KW-0448">Lipopolysaccharide biosynthesis</keyword>
<proteinExistence type="inferred from homology"/>
<dbReference type="PANTHER" id="PTHR42866">
    <property type="entry name" value="3-DEOXY-MANNO-OCTULOSONATE CYTIDYLYLTRANSFERASE"/>
    <property type="match status" value="1"/>
</dbReference>
<evidence type="ECO:0000256" key="5">
    <source>
        <dbReference type="HAMAP-Rule" id="MF_00057"/>
    </source>
</evidence>
<dbReference type="EMBL" id="PCWA01000075">
    <property type="protein sequence ID" value="PIQ89057.1"/>
    <property type="molecule type" value="Genomic_DNA"/>
</dbReference>
<comment type="catalytic activity">
    <reaction evidence="5">
        <text>3-deoxy-alpha-D-manno-oct-2-ulosonate + CTP = CMP-3-deoxy-beta-D-manno-octulosonate + diphosphate</text>
        <dbReference type="Rhea" id="RHEA:23448"/>
        <dbReference type="ChEBI" id="CHEBI:33019"/>
        <dbReference type="ChEBI" id="CHEBI:37563"/>
        <dbReference type="ChEBI" id="CHEBI:85986"/>
        <dbReference type="ChEBI" id="CHEBI:85987"/>
        <dbReference type="EC" id="2.7.7.38"/>
    </reaction>
</comment>
<dbReference type="InterPro" id="IPR029044">
    <property type="entry name" value="Nucleotide-diphossugar_trans"/>
</dbReference>
<dbReference type="Gene3D" id="3.90.550.10">
    <property type="entry name" value="Spore Coat Polysaccharide Biosynthesis Protein SpsA, Chain A"/>
    <property type="match status" value="1"/>
</dbReference>
<comment type="subcellular location">
    <subcellularLocation>
        <location evidence="5">Cytoplasm</location>
    </subcellularLocation>
    <subcellularLocation>
        <location evidence="1">Membrane</location>
    </subcellularLocation>
</comment>
<evidence type="ECO:0000256" key="3">
    <source>
        <dbReference type="ARBA" id="ARBA00022695"/>
    </source>
</evidence>
<dbReference type="CDD" id="cd02517">
    <property type="entry name" value="CMP-KDO-Synthetase"/>
    <property type="match status" value="1"/>
</dbReference>
<dbReference type="GO" id="GO:0008690">
    <property type="term" value="F:3-deoxy-manno-octulosonate cytidylyltransferase activity"/>
    <property type="evidence" value="ECO:0007669"/>
    <property type="project" value="UniProtKB-UniRule"/>
</dbReference>
<dbReference type="GO" id="GO:0016020">
    <property type="term" value="C:membrane"/>
    <property type="evidence" value="ECO:0007669"/>
    <property type="project" value="UniProtKB-SubCell"/>
</dbReference>
<dbReference type="GO" id="GO:0009103">
    <property type="term" value="P:lipopolysaccharide biosynthetic process"/>
    <property type="evidence" value="ECO:0007669"/>
    <property type="project" value="UniProtKB-UniRule"/>
</dbReference>
<comment type="pathway">
    <text evidence="5">Nucleotide-sugar biosynthesis; CMP-3-deoxy-D-manno-octulosonate biosynthesis; CMP-3-deoxy-D-manno-octulosonate from 3-deoxy-D-manno-octulosonate and CTP: step 1/1.</text>
</comment>